<evidence type="ECO:0000313" key="4">
    <source>
        <dbReference type="Proteomes" id="UP001189429"/>
    </source>
</evidence>
<feature type="transmembrane region" description="Helical" evidence="2">
    <location>
        <begin position="240"/>
        <end position="263"/>
    </location>
</feature>
<sequence length="272" mass="27851">MTPTQSSVQVLLDMRAGAHLETTRVQFSRARPAVPARVRQRGRISEIPELLLQFAALSSPLALPVAWAPSLAAPCAEEERAESWVNSGLATARAQRLALPRPCSEQQVGVAGSVDGGGGRGDGGAGGLGGGGVGGGGEGGARLHSAAPTSRPGPRALARELAGGLARQLGYSTCEAIRFLLLGALLVQYRGAAAAGRAAPQGSEEDGNDASTVLLERNTSAGIGAYAKGMMLRTNSMAPFFASVMLCAFLIHKVAVLISSLPLQRAPPLGRL</sequence>
<gene>
    <name evidence="3" type="ORF">PCOR1329_LOCUS84965</name>
</gene>
<feature type="region of interest" description="Disordered" evidence="1">
    <location>
        <begin position="108"/>
        <end position="155"/>
    </location>
</feature>
<evidence type="ECO:0000313" key="3">
    <source>
        <dbReference type="EMBL" id="CAK0910929.1"/>
    </source>
</evidence>
<dbReference type="EMBL" id="CAUYUJ010022493">
    <property type="protein sequence ID" value="CAK0910929.1"/>
    <property type="molecule type" value="Genomic_DNA"/>
</dbReference>
<comment type="caution">
    <text evidence="3">The sequence shown here is derived from an EMBL/GenBank/DDBJ whole genome shotgun (WGS) entry which is preliminary data.</text>
</comment>
<accession>A0ABN9YHQ3</accession>
<dbReference type="Proteomes" id="UP001189429">
    <property type="component" value="Unassembled WGS sequence"/>
</dbReference>
<keyword evidence="2" id="KW-0812">Transmembrane</keyword>
<feature type="compositionally biased region" description="Gly residues" evidence="1">
    <location>
        <begin position="114"/>
        <end position="140"/>
    </location>
</feature>
<keyword evidence="4" id="KW-1185">Reference proteome</keyword>
<organism evidence="3 4">
    <name type="scientific">Prorocentrum cordatum</name>
    <dbReference type="NCBI Taxonomy" id="2364126"/>
    <lineage>
        <taxon>Eukaryota</taxon>
        <taxon>Sar</taxon>
        <taxon>Alveolata</taxon>
        <taxon>Dinophyceae</taxon>
        <taxon>Prorocentrales</taxon>
        <taxon>Prorocentraceae</taxon>
        <taxon>Prorocentrum</taxon>
    </lineage>
</organism>
<keyword evidence="2" id="KW-0472">Membrane</keyword>
<proteinExistence type="predicted"/>
<evidence type="ECO:0000256" key="1">
    <source>
        <dbReference type="SAM" id="MobiDB-lite"/>
    </source>
</evidence>
<reference evidence="3" key="1">
    <citation type="submission" date="2023-10" db="EMBL/GenBank/DDBJ databases">
        <authorList>
            <person name="Chen Y."/>
            <person name="Shah S."/>
            <person name="Dougan E. K."/>
            <person name="Thang M."/>
            <person name="Chan C."/>
        </authorList>
    </citation>
    <scope>NUCLEOTIDE SEQUENCE [LARGE SCALE GENOMIC DNA]</scope>
</reference>
<evidence type="ECO:0000256" key="2">
    <source>
        <dbReference type="SAM" id="Phobius"/>
    </source>
</evidence>
<feature type="non-terminal residue" evidence="3">
    <location>
        <position position="272"/>
    </location>
</feature>
<name>A0ABN9YHQ3_9DINO</name>
<keyword evidence="2" id="KW-1133">Transmembrane helix</keyword>
<protein>
    <submittedName>
        <fullName evidence="3">Uncharacterized protein</fullName>
    </submittedName>
</protein>